<dbReference type="Proteomes" id="UP000019277">
    <property type="component" value="Unassembled WGS sequence"/>
</dbReference>
<dbReference type="Gene3D" id="1.10.357.10">
    <property type="entry name" value="Tetracycline Repressor, domain 2"/>
    <property type="match status" value="1"/>
</dbReference>
<organism evidence="2 3">
    <name type="scientific">Actinokineospora spheciospongiae</name>
    <dbReference type="NCBI Taxonomy" id="909613"/>
    <lineage>
        <taxon>Bacteria</taxon>
        <taxon>Bacillati</taxon>
        <taxon>Actinomycetota</taxon>
        <taxon>Actinomycetes</taxon>
        <taxon>Pseudonocardiales</taxon>
        <taxon>Pseudonocardiaceae</taxon>
        <taxon>Actinokineospora</taxon>
    </lineage>
</organism>
<name>W7J325_9PSEU</name>
<comment type="caution">
    <text evidence="2">The sequence shown here is derived from an EMBL/GenBank/DDBJ whole genome shotgun (WGS) entry which is preliminary data.</text>
</comment>
<evidence type="ECO:0000313" key="3">
    <source>
        <dbReference type="Proteomes" id="UP000019277"/>
    </source>
</evidence>
<dbReference type="SUPFAM" id="SSF46689">
    <property type="entry name" value="Homeodomain-like"/>
    <property type="match status" value="1"/>
</dbReference>
<feature type="region of interest" description="Disordered" evidence="1">
    <location>
        <begin position="115"/>
        <end position="139"/>
    </location>
</feature>
<protein>
    <submittedName>
        <fullName evidence="2">Transcriptional regulator, TetR family</fullName>
    </submittedName>
</protein>
<accession>W7J325</accession>
<keyword evidence="3" id="KW-1185">Reference proteome</keyword>
<dbReference type="AlphaFoldDB" id="W7J325"/>
<gene>
    <name evidence="2" type="ORF">UO65_1339</name>
</gene>
<evidence type="ECO:0000256" key="1">
    <source>
        <dbReference type="SAM" id="MobiDB-lite"/>
    </source>
</evidence>
<evidence type="ECO:0000313" key="2">
    <source>
        <dbReference type="EMBL" id="EWC63341.1"/>
    </source>
</evidence>
<proteinExistence type="predicted"/>
<reference evidence="2 3" key="1">
    <citation type="journal article" date="2014" name="Genome Announc.">
        <title>Draft Genome Sequence of the Antitrypanosomally Active Sponge-Associated Bacterium Actinokineospora sp. Strain EG49.</title>
        <authorList>
            <person name="Harjes J."/>
            <person name="Ryu T."/>
            <person name="Abdelmohsen U.R."/>
            <person name="Moitinho-Silva L."/>
            <person name="Horn H."/>
            <person name="Ravasi T."/>
            <person name="Hentschel U."/>
        </authorList>
    </citation>
    <scope>NUCLEOTIDE SEQUENCE [LARGE SCALE GENOMIC DNA]</scope>
    <source>
        <strain evidence="2 3">EG49</strain>
    </source>
</reference>
<dbReference type="RefSeq" id="WP_035279758.1">
    <property type="nucleotide sequence ID" value="NZ_AYXG01000048.1"/>
</dbReference>
<dbReference type="STRING" id="909613.UO65_1339"/>
<feature type="compositionally biased region" description="Low complexity" evidence="1">
    <location>
        <begin position="121"/>
        <end position="139"/>
    </location>
</feature>
<dbReference type="InterPro" id="IPR009057">
    <property type="entry name" value="Homeodomain-like_sf"/>
</dbReference>
<dbReference type="EMBL" id="AYXG01000048">
    <property type="protein sequence ID" value="EWC63341.1"/>
    <property type="molecule type" value="Genomic_DNA"/>
</dbReference>
<sequence>MTAPSPAEPPTAEPHREQLVWAALPLLLAHGQDTTPAQVAHAAGVAEDVVTRTFPDAESLRTACLAIALRGEDTRAHLAAVDPGLPLVDRLTMAAEAITDHATRVGALTGAPTRVDHTHQADQASPDQAPTDQADPADRTAAPGELVALFESDRAALRTPPERLAPLFQALAVAAGQLGRSPGELVDLFLHGALTPGQED</sequence>
<dbReference type="OrthoDB" id="3539650at2"/>
<dbReference type="eggNOG" id="COG1309">
    <property type="taxonomic scope" value="Bacteria"/>
</dbReference>